<dbReference type="RefSeq" id="WP_004618748.1">
    <property type="nucleotide sequence ID" value="NZ_APMP01000009.1"/>
</dbReference>
<comment type="caution">
    <text evidence="3">The sequence shown here is derived from an EMBL/GenBank/DDBJ whole genome shotgun (WGS) entry which is preliminary data.</text>
</comment>
<evidence type="ECO:0000313" key="4">
    <source>
        <dbReference type="Proteomes" id="UP000013063"/>
    </source>
</evidence>
<keyword evidence="4" id="KW-1185">Reference proteome</keyword>
<organism evidence="3 4">
    <name type="scientific">Caulobacter vibrioides OR37</name>
    <dbReference type="NCBI Taxonomy" id="1292034"/>
    <lineage>
        <taxon>Bacteria</taxon>
        <taxon>Pseudomonadati</taxon>
        <taxon>Pseudomonadota</taxon>
        <taxon>Alphaproteobacteria</taxon>
        <taxon>Caulobacterales</taxon>
        <taxon>Caulobacteraceae</taxon>
        <taxon>Caulobacter</taxon>
    </lineage>
</organism>
<dbReference type="Proteomes" id="UP000013063">
    <property type="component" value="Unassembled WGS sequence"/>
</dbReference>
<proteinExistence type="predicted"/>
<keyword evidence="2" id="KW-0732">Signal</keyword>
<evidence type="ECO:0000256" key="2">
    <source>
        <dbReference type="SAM" id="SignalP"/>
    </source>
</evidence>
<feature type="chain" id="PRO_5004347919" evidence="2">
    <location>
        <begin position="22"/>
        <end position="226"/>
    </location>
</feature>
<dbReference type="OrthoDB" id="7188711at2"/>
<feature type="signal peptide" evidence="2">
    <location>
        <begin position="1"/>
        <end position="21"/>
    </location>
</feature>
<gene>
    <name evidence="3" type="ORF">OR37_01956</name>
</gene>
<dbReference type="EMBL" id="APMP01000009">
    <property type="protein sequence ID" value="ENZ82145.1"/>
    <property type="molecule type" value="Genomic_DNA"/>
</dbReference>
<name>R0D113_CAUVI</name>
<dbReference type="PATRIC" id="fig|1292034.3.peg.1944"/>
<sequence precursor="true">MRPHLAIIVASLALGAAAARAAPADDEVIATAQAKPSAQALTATAAAPTPPAATPAKPLTTQEQIAAFIAANPAPQVEDGPRGIVPAARDQDDDRDADGKRKIHGSAGFSVGSGGYRSAYASALMPVGENTTVGVAVSKTDYGKRGAYLDPYYGYGGGYGYGGPWRRGGESQSLALSVMTGSGRGHGDVPAGCAPGFRDGSRYVEPLWVQDMRADGRGCPASEPSH</sequence>
<feature type="compositionally biased region" description="Basic and acidic residues" evidence="1">
    <location>
        <begin position="89"/>
        <end position="100"/>
    </location>
</feature>
<reference evidence="3 4" key="1">
    <citation type="journal article" date="2013" name="Genome Announc.">
        <title>Draft Genome Sequence for Caulobacter sp. Strain OR37, a Bacterium Tolerant to Heavy Metals.</title>
        <authorList>
            <person name="Utturkar S.M."/>
            <person name="Bollmann A."/>
            <person name="Brzoska R.M."/>
            <person name="Klingeman D.M."/>
            <person name="Epstein S.E."/>
            <person name="Palumbo A.V."/>
            <person name="Brown S.D."/>
        </authorList>
    </citation>
    <scope>NUCLEOTIDE SEQUENCE [LARGE SCALE GENOMIC DNA]</scope>
    <source>
        <strain evidence="3 4">OR37</strain>
    </source>
</reference>
<accession>R0D113</accession>
<evidence type="ECO:0000256" key="1">
    <source>
        <dbReference type="SAM" id="MobiDB-lite"/>
    </source>
</evidence>
<feature type="region of interest" description="Disordered" evidence="1">
    <location>
        <begin position="71"/>
        <end position="106"/>
    </location>
</feature>
<dbReference type="AlphaFoldDB" id="R0D113"/>
<evidence type="ECO:0000313" key="3">
    <source>
        <dbReference type="EMBL" id="ENZ82145.1"/>
    </source>
</evidence>
<protein>
    <submittedName>
        <fullName evidence="3">Uncharacterized protein</fullName>
    </submittedName>
</protein>
<dbReference type="STRING" id="1292034.OR37_01956"/>